<organism evidence="21 22">
    <name type="scientific">Saccoglossus kowalevskii</name>
    <name type="common">Acorn worm</name>
    <dbReference type="NCBI Taxonomy" id="10224"/>
    <lineage>
        <taxon>Eukaryota</taxon>
        <taxon>Metazoa</taxon>
        <taxon>Hemichordata</taxon>
        <taxon>Enteropneusta</taxon>
        <taxon>Harrimaniidae</taxon>
        <taxon>Saccoglossus</taxon>
    </lineage>
</organism>
<keyword evidence="17" id="KW-0968">Cytoplasmic vesicle</keyword>
<keyword evidence="16" id="KW-1015">Disulfide bond</keyword>
<evidence type="ECO:0000259" key="20">
    <source>
        <dbReference type="PROSITE" id="PS51914"/>
    </source>
</evidence>
<keyword evidence="21" id="KW-1185">Reference proteome</keyword>
<feature type="domain" description="MRH" evidence="20">
    <location>
        <begin position="58"/>
        <end position="194"/>
    </location>
</feature>
<dbReference type="GeneID" id="102809854"/>
<reference evidence="22" key="1">
    <citation type="submission" date="2025-08" db="UniProtKB">
        <authorList>
            <consortium name="RefSeq"/>
        </authorList>
    </citation>
    <scope>IDENTIFICATION</scope>
    <source>
        <tissue evidence="22">Testes</tissue>
    </source>
</reference>
<comment type="subcellular location">
    <subcellularLocation>
        <location evidence="2">Cytoplasmic vesicle membrane</location>
        <topology evidence="2">Single-pass type I membrane protein</topology>
    </subcellularLocation>
    <subcellularLocation>
        <location evidence="3">Golgi apparatus membrane</location>
    </subcellularLocation>
    <subcellularLocation>
        <location evidence="1">Mitochondrion membrane</location>
        <topology evidence="1">Single-pass membrane protein</topology>
    </subcellularLocation>
    <subcellularLocation>
        <location evidence="4">Preautophagosomal structure membrane</location>
        <topology evidence="4">Single-pass type I membrane protein</topology>
    </subcellularLocation>
</comment>
<evidence type="ECO:0000256" key="14">
    <source>
        <dbReference type="ARBA" id="ARBA00023128"/>
    </source>
</evidence>
<dbReference type="InterPro" id="IPR044865">
    <property type="entry name" value="MRH_dom"/>
</dbReference>
<keyword evidence="14" id="KW-0496">Mitochondrion</keyword>
<name>A0ABM0MTP9_SACKO</name>
<keyword evidence="11 18" id="KW-1133">Transmembrane helix</keyword>
<evidence type="ECO:0000256" key="1">
    <source>
        <dbReference type="ARBA" id="ARBA00004304"/>
    </source>
</evidence>
<proteinExistence type="inferred from homology"/>
<evidence type="ECO:0000256" key="8">
    <source>
        <dbReference type="ARBA" id="ARBA00022692"/>
    </source>
</evidence>
<keyword evidence="9 19" id="KW-0732">Signal</keyword>
<accession>A0ABM0MTP9</accession>
<dbReference type="Proteomes" id="UP000694865">
    <property type="component" value="Unplaced"/>
</dbReference>
<evidence type="ECO:0000256" key="13">
    <source>
        <dbReference type="ARBA" id="ARBA00023034"/>
    </source>
</evidence>
<protein>
    <recommendedName>
        <fullName evidence="6">Autophagy-related protein 27</fullName>
    </recommendedName>
</protein>
<feature type="transmembrane region" description="Helical" evidence="18">
    <location>
        <begin position="208"/>
        <end position="232"/>
    </location>
</feature>
<evidence type="ECO:0000256" key="5">
    <source>
        <dbReference type="ARBA" id="ARBA00005363"/>
    </source>
</evidence>
<evidence type="ECO:0000313" key="21">
    <source>
        <dbReference type="Proteomes" id="UP000694865"/>
    </source>
</evidence>
<feature type="chain" id="PRO_5046765339" description="Autophagy-related protein 27" evidence="19">
    <location>
        <begin position="28"/>
        <end position="281"/>
    </location>
</feature>
<comment type="similarity">
    <text evidence="5">Belongs to the ATG27 family.</text>
</comment>
<evidence type="ECO:0000256" key="11">
    <source>
        <dbReference type="ARBA" id="ARBA00022989"/>
    </source>
</evidence>
<evidence type="ECO:0000313" key="22">
    <source>
        <dbReference type="RefSeq" id="XP_006823390.1"/>
    </source>
</evidence>
<evidence type="ECO:0000256" key="2">
    <source>
        <dbReference type="ARBA" id="ARBA00004358"/>
    </source>
</evidence>
<evidence type="ECO:0000256" key="7">
    <source>
        <dbReference type="ARBA" id="ARBA00022448"/>
    </source>
</evidence>
<evidence type="ECO:0000256" key="17">
    <source>
        <dbReference type="ARBA" id="ARBA00023329"/>
    </source>
</evidence>
<dbReference type="Pfam" id="PF09451">
    <property type="entry name" value="ATG27"/>
    <property type="match status" value="1"/>
</dbReference>
<evidence type="ECO:0000256" key="18">
    <source>
        <dbReference type="SAM" id="Phobius"/>
    </source>
</evidence>
<dbReference type="InterPro" id="IPR009011">
    <property type="entry name" value="Man6P_isomerase_rcpt-bd_dom_sf"/>
</dbReference>
<evidence type="ECO:0000256" key="10">
    <source>
        <dbReference type="ARBA" id="ARBA00022927"/>
    </source>
</evidence>
<dbReference type="PROSITE" id="PS51914">
    <property type="entry name" value="MRH"/>
    <property type="match status" value="1"/>
</dbReference>
<evidence type="ECO:0000256" key="15">
    <source>
        <dbReference type="ARBA" id="ARBA00023136"/>
    </source>
</evidence>
<dbReference type="Gene3D" id="2.70.130.10">
    <property type="entry name" value="Mannose-6-phosphate receptor binding domain"/>
    <property type="match status" value="1"/>
</dbReference>
<sequence>MAVVRSMWLVIAVEVVILSIWVPSSQSSTTLPHVLCGIEGYDTNNLTSALYWTFSLPGQCYHKDNSTSTSCNYYLAFCQELDSTGQPFNETCDEAGACLQDSKEGSHNIGNYDVHSNPFSAMDNGLGFYYSFPSNDTGQKDCDVAHTLMYFVCGENPWFPTAGEPSEIPGEPEVTFLSSCVYNITVRYSGACLPPQPIPVPKDSSSSLSAGSILLIIFIPAIALYFIIGILINKIQGHQGVELLPHHEFWTSLPEYISDGIKYAWECVTCQRKKEEGYESI</sequence>
<keyword evidence="13" id="KW-0333">Golgi apparatus</keyword>
<dbReference type="RefSeq" id="XP_006823390.1">
    <property type="nucleotide sequence ID" value="XM_006823327.1"/>
</dbReference>
<dbReference type="InterPro" id="IPR018939">
    <property type="entry name" value="Autophagy-rel_prot_27"/>
</dbReference>
<dbReference type="PANTHER" id="PTHR15071:SF0">
    <property type="entry name" value="MANNOSE 6-PHOSPHATE RECEPTOR-LIKE PROTEIN 1"/>
    <property type="match status" value="1"/>
</dbReference>
<evidence type="ECO:0000256" key="3">
    <source>
        <dbReference type="ARBA" id="ARBA00004394"/>
    </source>
</evidence>
<evidence type="ECO:0000256" key="4">
    <source>
        <dbReference type="ARBA" id="ARBA00004472"/>
    </source>
</evidence>
<feature type="signal peptide" evidence="19">
    <location>
        <begin position="1"/>
        <end position="27"/>
    </location>
</feature>
<keyword evidence="7" id="KW-0813">Transport</keyword>
<keyword evidence="8 18" id="KW-0812">Transmembrane</keyword>
<evidence type="ECO:0000256" key="12">
    <source>
        <dbReference type="ARBA" id="ARBA00023006"/>
    </source>
</evidence>
<dbReference type="PANTHER" id="PTHR15071">
    <property type="entry name" value="MANNOSE-6-PHOSPHATE RECEPTOR FAMILY MEMBER"/>
    <property type="match status" value="1"/>
</dbReference>
<evidence type="ECO:0000256" key="16">
    <source>
        <dbReference type="ARBA" id="ARBA00023157"/>
    </source>
</evidence>
<dbReference type="SUPFAM" id="SSF50911">
    <property type="entry name" value="Mannose 6-phosphate receptor domain"/>
    <property type="match status" value="1"/>
</dbReference>
<keyword evidence="12" id="KW-0072">Autophagy</keyword>
<keyword evidence="15 18" id="KW-0472">Membrane</keyword>
<evidence type="ECO:0000256" key="6">
    <source>
        <dbReference type="ARBA" id="ARBA00013776"/>
    </source>
</evidence>
<evidence type="ECO:0000256" key="19">
    <source>
        <dbReference type="SAM" id="SignalP"/>
    </source>
</evidence>
<evidence type="ECO:0000256" key="9">
    <source>
        <dbReference type="ARBA" id="ARBA00022729"/>
    </source>
</evidence>
<keyword evidence="10" id="KW-0653">Protein transport</keyword>
<gene>
    <name evidence="22" type="primary">LOC102809854</name>
</gene>